<dbReference type="PANTHER" id="PTHR30204">
    <property type="entry name" value="REDOX-CYCLING DRUG-SENSING TRANSCRIPTIONAL ACTIVATOR SOXR"/>
    <property type="match status" value="1"/>
</dbReference>
<sequence length="142" mass="15873">MKSSEDLTIGELAERFGLGAHVLRYWESMGLIEPARRVGGQRRYGQDALVRVTLIRMAKEAGFGLRELRVLLSTPDPMDHRDLLHRHVAQLEQRIARARAAKDLIEHALACPYRFADCEHAREQIAARIPPGPRADGGSGGR</sequence>
<dbReference type="InterPro" id="IPR009061">
    <property type="entry name" value="DNA-bd_dom_put_sf"/>
</dbReference>
<evidence type="ECO:0000256" key="2">
    <source>
        <dbReference type="SAM" id="Coils"/>
    </source>
</evidence>
<dbReference type="EMBL" id="JAFCNB010000012">
    <property type="protein sequence ID" value="MBP2706372.1"/>
    <property type="molecule type" value="Genomic_DNA"/>
</dbReference>
<dbReference type="InterPro" id="IPR047057">
    <property type="entry name" value="MerR_fam"/>
</dbReference>
<feature type="coiled-coil region" evidence="2">
    <location>
        <begin position="81"/>
        <end position="108"/>
    </location>
</feature>
<dbReference type="PANTHER" id="PTHR30204:SF97">
    <property type="entry name" value="MERR FAMILY REGULATORY PROTEIN"/>
    <property type="match status" value="1"/>
</dbReference>
<accession>A0A940WN10</accession>
<feature type="domain" description="HTH merR-type" evidence="3">
    <location>
        <begin position="6"/>
        <end position="74"/>
    </location>
</feature>
<evidence type="ECO:0000256" key="1">
    <source>
        <dbReference type="ARBA" id="ARBA00023125"/>
    </source>
</evidence>
<gene>
    <name evidence="4" type="ORF">JOL79_21415</name>
</gene>
<dbReference type="Proteomes" id="UP000674234">
    <property type="component" value="Unassembled WGS sequence"/>
</dbReference>
<keyword evidence="1" id="KW-0238">DNA-binding</keyword>
<dbReference type="Pfam" id="PF13411">
    <property type="entry name" value="MerR_1"/>
    <property type="match status" value="1"/>
</dbReference>
<dbReference type="RefSeq" id="WP_210157657.1">
    <property type="nucleotide sequence ID" value="NZ_JAFCNB010000012.1"/>
</dbReference>
<organism evidence="4 5">
    <name type="scientific">Microbispora oryzae</name>
    <dbReference type="NCBI Taxonomy" id="2806554"/>
    <lineage>
        <taxon>Bacteria</taxon>
        <taxon>Bacillati</taxon>
        <taxon>Actinomycetota</taxon>
        <taxon>Actinomycetes</taxon>
        <taxon>Streptosporangiales</taxon>
        <taxon>Streptosporangiaceae</taxon>
        <taxon>Microbispora</taxon>
    </lineage>
</organism>
<reference evidence="4" key="1">
    <citation type="submission" date="2021-02" db="EMBL/GenBank/DDBJ databases">
        <title>Draft genome sequence of Microbispora sp. RL4-1S isolated from rice leaves in Thailand.</title>
        <authorList>
            <person name="Muangham S."/>
            <person name="Duangmal K."/>
        </authorList>
    </citation>
    <scope>NUCLEOTIDE SEQUENCE</scope>
    <source>
        <strain evidence="4">RL4-1S</strain>
    </source>
</reference>
<evidence type="ECO:0000313" key="5">
    <source>
        <dbReference type="Proteomes" id="UP000674234"/>
    </source>
</evidence>
<evidence type="ECO:0000259" key="3">
    <source>
        <dbReference type="PROSITE" id="PS50937"/>
    </source>
</evidence>
<dbReference type="GO" id="GO:0003677">
    <property type="term" value="F:DNA binding"/>
    <property type="evidence" value="ECO:0007669"/>
    <property type="project" value="UniProtKB-KW"/>
</dbReference>
<dbReference type="GO" id="GO:0003700">
    <property type="term" value="F:DNA-binding transcription factor activity"/>
    <property type="evidence" value="ECO:0007669"/>
    <property type="project" value="InterPro"/>
</dbReference>
<dbReference type="PROSITE" id="PS50937">
    <property type="entry name" value="HTH_MERR_2"/>
    <property type="match status" value="1"/>
</dbReference>
<dbReference type="InterPro" id="IPR000551">
    <property type="entry name" value="MerR-type_HTH_dom"/>
</dbReference>
<proteinExistence type="predicted"/>
<dbReference type="Gene3D" id="1.10.1660.10">
    <property type="match status" value="1"/>
</dbReference>
<dbReference type="SUPFAM" id="SSF46955">
    <property type="entry name" value="Putative DNA-binding domain"/>
    <property type="match status" value="1"/>
</dbReference>
<evidence type="ECO:0000313" key="4">
    <source>
        <dbReference type="EMBL" id="MBP2706372.1"/>
    </source>
</evidence>
<dbReference type="AlphaFoldDB" id="A0A940WN10"/>
<name>A0A940WN10_9ACTN</name>
<keyword evidence="5" id="KW-1185">Reference proteome</keyword>
<protein>
    <submittedName>
        <fullName evidence="4">MerR family transcriptional regulator</fullName>
    </submittedName>
</protein>
<keyword evidence="2" id="KW-0175">Coiled coil</keyword>
<comment type="caution">
    <text evidence="4">The sequence shown here is derived from an EMBL/GenBank/DDBJ whole genome shotgun (WGS) entry which is preliminary data.</text>
</comment>
<dbReference type="PRINTS" id="PR00040">
    <property type="entry name" value="HTHMERR"/>
</dbReference>
<dbReference type="SMART" id="SM00422">
    <property type="entry name" value="HTH_MERR"/>
    <property type="match status" value="1"/>
</dbReference>